<name>A0AA39GC82_SARSR</name>
<feature type="compositionally biased region" description="Pro residues" evidence="2">
    <location>
        <begin position="52"/>
        <end position="62"/>
    </location>
</feature>
<feature type="coiled-coil region" evidence="1">
    <location>
        <begin position="226"/>
        <end position="260"/>
    </location>
</feature>
<accession>A0AA39GC82</accession>
<evidence type="ECO:0000256" key="1">
    <source>
        <dbReference type="SAM" id="Coils"/>
    </source>
</evidence>
<gene>
    <name evidence="3" type="ORF">NLU13_8387</name>
</gene>
<feature type="region of interest" description="Disordered" evidence="2">
    <location>
        <begin position="1"/>
        <end position="89"/>
    </location>
</feature>
<keyword evidence="1" id="KW-0175">Coiled coil</keyword>
<proteinExistence type="predicted"/>
<dbReference type="AlphaFoldDB" id="A0AA39GC82"/>
<sequence>MSQRNTNGSRGLSWSASPPQPRRERRPGGELNTDVEVEVFGYHSSDNSKPDCPGPDRPPRLPSPSNESHVSERSGSPYQPRLGPRAAHDEDTATKALPFISRHALAQRLARIARQLATTTDEELPVDTLLLTEQVNQVELTLLGVPPPSSSHHPGKDPSLSQTASLSNTLASQTRSAPRSQASPSGQAAVSATAAQLSEDLETLHHNLRARHEEATHIQAILLSRLELAAQRILFLQRLAEDLEHQLRESDDELGHLRILLKALEIQVPEHPDEDLRKCLVRVREEFWAVRKRRETLRRKNAEDGAG</sequence>
<feature type="compositionally biased region" description="Polar residues" evidence="2">
    <location>
        <begin position="159"/>
        <end position="193"/>
    </location>
</feature>
<dbReference type="EMBL" id="JAPDFR010000008">
    <property type="protein sequence ID" value="KAK0384299.1"/>
    <property type="molecule type" value="Genomic_DNA"/>
</dbReference>
<evidence type="ECO:0000313" key="3">
    <source>
        <dbReference type="EMBL" id="KAK0384299.1"/>
    </source>
</evidence>
<comment type="caution">
    <text evidence="3">The sequence shown here is derived from an EMBL/GenBank/DDBJ whole genome shotgun (WGS) entry which is preliminary data.</text>
</comment>
<feature type="compositionally biased region" description="Polar residues" evidence="2">
    <location>
        <begin position="1"/>
        <end position="17"/>
    </location>
</feature>
<reference evidence="3" key="1">
    <citation type="submission" date="2022-10" db="EMBL/GenBank/DDBJ databases">
        <title>Determination and structural analysis of whole genome sequence of Sarocladium strictum F4-1.</title>
        <authorList>
            <person name="Hu L."/>
            <person name="Jiang Y."/>
        </authorList>
    </citation>
    <scope>NUCLEOTIDE SEQUENCE</scope>
    <source>
        <strain evidence="3">F4-1</strain>
    </source>
</reference>
<keyword evidence="4" id="KW-1185">Reference proteome</keyword>
<protein>
    <submittedName>
        <fullName evidence="3">Uncharacterized protein</fullName>
    </submittedName>
</protein>
<feature type="region of interest" description="Disordered" evidence="2">
    <location>
        <begin position="143"/>
        <end position="193"/>
    </location>
</feature>
<organism evidence="3 4">
    <name type="scientific">Sarocladium strictum</name>
    <name type="common">Black bundle disease fungus</name>
    <name type="synonym">Acremonium strictum</name>
    <dbReference type="NCBI Taxonomy" id="5046"/>
    <lineage>
        <taxon>Eukaryota</taxon>
        <taxon>Fungi</taxon>
        <taxon>Dikarya</taxon>
        <taxon>Ascomycota</taxon>
        <taxon>Pezizomycotina</taxon>
        <taxon>Sordariomycetes</taxon>
        <taxon>Hypocreomycetidae</taxon>
        <taxon>Hypocreales</taxon>
        <taxon>Sarocladiaceae</taxon>
        <taxon>Sarocladium</taxon>
    </lineage>
</organism>
<evidence type="ECO:0000313" key="4">
    <source>
        <dbReference type="Proteomes" id="UP001175261"/>
    </source>
</evidence>
<dbReference type="Proteomes" id="UP001175261">
    <property type="component" value="Unassembled WGS sequence"/>
</dbReference>
<evidence type="ECO:0000256" key="2">
    <source>
        <dbReference type="SAM" id="MobiDB-lite"/>
    </source>
</evidence>